<sequence>MNIKRNSQQAKGRKSKKLALAGVFLACSLTVGNGSAMGPVVEVGPNLIQSILNQINTYSQRFADTAEYAANVQRWLQQVQHFQQQLINMQSLLNNVGMPASNVWVKVDENSYMVAESCDRGGGGISMSGLLNMVGLTPGGDVLAKQKEICANIRRARNKKYNYTVDFVQTVAPQMQSMLNSVNTTRNSSNTQGNVANVDASSNQISNDLALKFQIWQGQMQTYDVYIATMEETQRTLAYKAMSGEQTILGGLVKTAALKTALSVGN</sequence>
<keyword evidence="3" id="KW-1185">Reference proteome</keyword>
<comment type="caution">
    <text evidence="2">The sequence shown here is derived from an EMBL/GenBank/DDBJ whole genome shotgun (WGS) entry which is preliminary data.</text>
</comment>
<evidence type="ECO:0000313" key="3">
    <source>
        <dbReference type="Proteomes" id="UP000264492"/>
    </source>
</evidence>
<dbReference type="Proteomes" id="UP000264492">
    <property type="component" value="Unassembled WGS sequence"/>
</dbReference>
<reference evidence="2 3" key="1">
    <citation type="submission" date="2018-08" db="EMBL/GenBank/DDBJ databases">
        <title>Lysobacter sp. zong2l5, whole genome shotgun sequence.</title>
        <authorList>
            <person name="Zhang X."/>
            <person name="Feng G."/>
            <person name="Zhu H."/>
        </authorList>
    </citation>
    <scope>NUCLEOTIDE SEQUENCE [LARGE SCALE GENOMIC DNA]</scope>
    <source>
        <strain evidence="3">zong2l5</strain>
    </source>
</reference>
<dbReference type="OrthoDB" id="6007028at2"/>
<keyword evidence="1" id="KW-0732">Signal</keyword>
<dbReference type="EMBL" id="QTSU01000001">
    <property type="protein sequence ID" value="RDZ28738.1"/>
    <property type="molecule type" value="Genomic_DNA"/>
</dbReference>
<protein>
    <submittedName>
        <fullName evidence="2">Uncharacterized protein</fullName>
    </submittedName>
</protein>
<organism evidence="2 3">
    <name type="scientific">Lysobacter silvisoli</name>
    <dbReference type="NCBI Taxonomy" id="2293254"/>
    <lineage>
        <taxon>Bacteria</taxon>
        <taxon>Pseudomonadati</taxon>
        <taxon>Pseudomonadota</taxon>
        <taxon>Gammaproteobacteria</taxon>
        <taxon>Lysobacterales</taxon>
        <taxon>Lysobacteraceae</taxon>
        <taxon>Lysobacter</taxon>
    </lineage>
</organism>
<evidence type="ECO:0000256" key="1">
    <source>
        <dbReference type="SAM" id="SignalP"/>
    </source>
</evidence>
<gene>
    <name evidence="2" type="ORF">DX914_06350</name>
</gene>
<dbReference type="RefSeq" id="WP_115858176.1">
    <property type="nucleotide sequence ID" value="NZ_QTSU01000001.1"/>
</dbReference>
<feature type="chain" id="PRO_5017034708" evidence="1">
    <location>
        <begin position="37"/>
        <end position="266"/>
    </location>
</feature>
<accession>A0A371K4C6</accession>
<dbReference type="AlphaFoldDB" id="A0A371K4C6"/>
<name>A0A371K4C6_9GAMM</name>
<evidence type="ECO:0000313" key="2">
    <source>
        <dbReference type="EMBL" id="RDZ28738.1"/>
    </source>
</evidence>
<proteinExistence type="predicted"/>
<feature type="signal peptide" evidence="1">
    <location>
        <begin position="1"/>
        <end position="36"/>
    </location>
</feature>